<dbReference type="Proteomes" id="UP000199051">
    <property type="component" value="Unassembled WGS sequence"/>
</dbReference>
<evidence type="ECO:0000313" key="2">
    <source>
        <dbReference type="Proteomes" id="UP000199051"/>
    </source>
</evidence>
<proteinExistence type="predicted"/>
<name>A0A1H9XT02_9PSEU</name>
<dbReference type="RefSeq" id="WP_092787049.1">
    <property type="nucleotide sequence ID" value="NZ_FOGI01000022.1"/>
</dbReference>
<gene>
    <name evidence="1" type="ORF">SAMN04487818_12231</name>
</gene>
<sequence length="492" mass="51807">MDHLLYGLAVNPALPAALVDRLIDIADAEMAVALAERGDLTAEQALRLVERQPEAALVGAGVLTVDGVDSVALALPGRGVGDPEWTRRLAVEHRVRLAACPGLPEDVVEVLAGDVEAAVVAGLAEATTSVEVVTRLAGHPHAEVRKALAGNEVTPPAVLAAVITGEGLPPLTGCLVCDRETVPFVHDRECPRTDCDLRAGASCDGSHESTVWETHLLALGNPATPLDAAIGFLDHPTWLFRERLAARPDLPLEAYRRLADDPIPGVRSVLAENPAIGDALIRQLARDDTYVRHQVAHNPRVPLDVLADLAVTTRIGPTLVPRIAAATPAEARDMAASPTAALRVLLAQRRDLPAQVRDALATDHDATVAKSIAPHPGLSEAQLRAMIDRHGTQVLGAVVRNPTASSALLEDVARHQPPSRKALRAIAEHPNATAPALLACLADDRARPLAAAHPALPPKTISELLTDDDEWTAQAAAANPSLPPEVMASLVE</sequence>
<evidence type="ECO:0000313" key="1">
    <source>
        <dbReference type="EMBL" id="SES48813.1"/>
    </source>
</evidence>
<dbReference type="InterPro" id="IPR011989">
    <property type="entry name" value="ARM-like"/>
</dbReference>
<reference evidence="2" key="1">
    <citation type="submission" date="2016-10" db="EMBL/GenBank/DDBJ databases">
        <authorList>
            <person name="Varghese N."/>
            <person name="Submissions S."/>
        </authorList>
    </citation>
    <scope>NUCLEOTIDE SEQUENCE [LARGE SCALE GENOMIC DNA]</scope>
    <source>
        <strain evidence="2">DSM 44260</strain>
    </source>
</reference>
<dbReference type="Gene3D" id="1.25.10.10">
    <property type="entry name" value="Leucine-rich Repeat Variant"/>
    <property type="match status" value="3"/>
</dbReference>
<dbReference type="STRING" id="155974.SAMN04487818_12231"/>
<organism evidence="1 2">
    <name type="scientific">Actinokineospora terrae</name>
    <dbReference type="NCBI Taxonomy" id="155974"/>
    <lineage>
        <taxon>Bacteria</taxon>
        <taxon>Bacillati</taxon>
        <taxon>Actinomycetota</taxon>
        <taxon>Actinomycetes</taxon>
        <taxon>Pseudonocardiales</taxon>
        <taxon>Pseudonocardiaceae</taxon>
        <taxon>Actinokineospora</taxon>
    </lineage>
</organism>
<accession>A0A1H9XT02</accession>
<dbReference type="AlphaFoldDB" id="A0A1H9XT02"/>
<dbReference type="EMBL" id="FOGI01000022">
    <property type="protein sequence ID" value="SES48813.1"/>
    <property type="molecule type" value="Genomic_DNA"/>
</dbReference>
<evidence type="ECO:0008006" key="3">
    <source>
        <dbReference type="Google" id="ProtNLM"/>
    </source>
</evidence>
<keyword evidence="2" id="KW-1185">Reference proteome</keyword>
<protein>
    <recommendedName>
        <fullName evidence="3">Leucine rich repeat variant</fullName>
    </recommendedName>
</protein>